<comment type="caution">
    <text evidence="3">The sequence shown here is derived from an EMBL/GenBank/DDBJ whole genome shotgun (WGS) entry which is preliminary data.</text>
</comment>
<dbReference type="InterPro" id="IPR036265">
    <property type="entry name" value="HIT-like_sf"/>
</dbReference>
<name>A0ABP1QZ75_9HEXA</name>
<reference evidence="3 4" key="1">
    <citation type="submission" date="2024-08" db="EMBL/GenBank/DDBJ databases">
        <authorList>
            <person name="Cucini C."/>
            <person name="Frati F."/>
        </authorList>
    </citation>
    <scope>NUCLEOTIDE SEQUENCE [LARGE SCALE GENOMIC DNA]</scope>
</reference>
<dbReference type="Proteomes" id="UP001642540">
    <property type="component" value="Unassembled WGS sequence"/>
</dbReference>
<feature type="short sequence motif" description="Histidine triad motif" evidence="1">
    <location>
        <begin position="170"/>
        <end position="174"/>
    </location>
</feature>
<feature type="domain" description="HIT" evidence="2">
    <location>
        <begin position="78"/>
        <end position="186"/>
    </location>
</feature>
<evidence type="ECO:0000256" key="1">
    <source>
        <dbReference type="PROSITE-ProRule" id="PRU00464"/>
    </source>
</evidence>
<dbReference type="PROSITE" id="PS00892">
    <property type="entry name" value="HIT_1"/>
    <property type="match status" value="1"/>
</dbReference>
<dbReference type="SUPFAM" id="SSF54197">
    <property type="entry name" value="HIT-like"/>
    <property type="match status" value="1"/>
</dbReference>
<dbReference type="CDD" id="cd01276">
    <property type="entry name" value="PKCI_related"/>
    <property type="match status" value="1"/>
</dbReference>
<dbReference type="InterPro" id="IPR019808">
    <property type="entry name" value="Histidine_triad_CS"/>
</dbReference>
<dbReference type="Pfam" id="PF01230">
    <property type="entry name" value="HIT"/>
    <property type="match status" value="1"/>
</dbReference>
<gene>
    <name evidence="3" type="ORF">ODALV1_LOCUS14756</name>
</gene>
<dbReference type="PROSITE" id="PS51084">
    <property type="entry name" value="HIT_2"/>
    <property type="match status" value="1"/>
</dbReference>
<sequence length="186" mass="20447">MVFCRMMSLLQGYRLLSFTCRKHILSNPKVKLSFANSAKFSTGFGKRWLSTTNCRAMASEVEKAQAAKGGGEYTEDTIFSKIVDKKIPANIIFEDDLALAFHDVGPQAPTHFLVIPKKRISMLSKATDEDSNLLGHLLTVARKTADQLGLAEGYRVVINNGANGAQSVYHLHIHVLGGRQMGWPPG</sequence>
<dbReference type="Gene3D" id="3.30.428.10">
    <property type="entry name" value="HIT-like"/>
    <property type="match status" value="1"/>
</dbReference>
<protein>
    <recommendedName>
        <fullName evidence="2">HIT domain-containing protein</fullName>
    </recommendedName>
</protein>
<dbReference type="PANTHER" id="PTHR23089">
    <property type="entry name" value="HISTIDINE TRIAD HIT PROTEIN"/>
    <property type="match status" value="1"/>
</dbReference>
<evidence type="ECO:0000313" key="4">
    <source>
        <dbReference type="Proteomes" id="UP001642540"/>
    </source>
</evidence>
<accession>A0ABP1QZ75</accession>
<dbReference type="InterPro" id="IPR001310">
    <property type="entry name" value="Histidine_triad_HIT"/>
</dbReference>
<proteinExistence type="predicted"/>
<keyword evidence="4" id="KW-1185">Reference proteome</keyword>
<evidence type="ECO:0000259" key="2">
    <source>
        <dbReference type="PROSITE" id="PS51084"/>
    </source>
</evidence>
<organism evidence="3 4">
    <name type="scientific">Orchesella dallaii</name>
    <dbReference type="NCBI Taxonomy" id="48710"/>
    <lineage>
        <taxon>Eukaryota</taxon>
        <taxon>Metazoa</taxon>
        <taxon>Ecdysozoa</taxon>
        <taxon>Arthropoda</taxon>
        <taxon>Hexapoda</taxon>
        <taxon>Collembola</taxon>
        <taxon>Entomobryomorpha</taxon>
        <taxon>Entomobryoidea</taxon>
        <taxon>Orchesellidae</taxon>
        <taxon>Orchesellinae</taxon>
        <taxon>Orchesella</taxon>
    </lineage>
</organism>
<dbReference type="PRINTS" id="PR00332">
    <property type="entry name" value="HISTRIAD"/>
</dbReference>
<dbReference type="EMBL" id="CAXLJM020000046">
    <property type="protein sequence ID" value="CAL8111131.1"/>
    <property type="molecule type" value="Genomic_DNA"/>
</dbReference>
<evidence type="ECO:0000313" key="3">
    <source>
        <dbReference type="EMBL" id="CAL8111131.1"/>
    </source>
</evidence>
<dbReference type="InterPro" id="IPR011146">
    <property type="entry name" value="HIT-like"/>
</dbReference>